<dbReference type="Proteomes" id="UP000635983">
    <property type="component" value="Unassembled WGS sequence"/>
</dbReference>
<dbReference type="Gene3D" id="1.20.1250.20">
    <property type="entry name" value="MFS general substrate transporter like domains"/>
    <property type="match status" value="1"/>
</dbReference>
<evidence type="ECO:0000256" key="5">
    <source>
        <dbReference type="ARBA" id="ARBA00023136"/>
    </source>
</evidence>
<feature type="transmembrane region" description="Helical" evidence="6">
    <location>
        <begin position="237"/>
        <end position="257"/>
    </location>
</feature>
<proteinExistence type="predicted"/>
<dbReference type="InterPro" id="IPR011701">
    <property type="entry name" value="MFS"/>
</dbReference>
<comment type="caution">
    <text evidence="8">The sequence shown here is derived from an EMBL/GenBank/DDBJ whole genome shotgun (WGS) entry which is preliminary data.</text>
</comment>
<dbReference type="AlphaFoldDB" id="A0A917PQW8"/>
<keyword evidence="9" id="KW-1185">Reference proteome</keyword>
<evidence type="ECO:0000256" key="2">
    <source>
        <dbReference type="ARBA" id="ARBA00022475"/>
    </source>
</evidence>
<protein>
    <submittedName>
        <fullName evidence="8">MFS transporter</fullName>
    </submittedName>
</protein>
<dbReference type="PROSITE" id="PS50850">
    <property type="entry name" value="MFS"/>
    <property type="match status" value="1"/>
</dbReference>
<dbReference type="SUPFAM" id="SSF103473">
    <property type="entry name" value="MFS general substrate transporter"/>
    <property type="match status" value="1"/>
</dbReference>
<keyword evidence="3 6" id="KW-0812">Transmembrane</keyword>
<feature type="transmembrane region" description="Helical" evidence="6">
    <location>
        <begin position="97"/>
        <end position="122"/>
    </location>
</feature>
<dbReference type="EMBL" id="BMPO01000002">
    <property type="protein sequence ID" value="GGJ87686.1"/>
    <property type="molecule type" value="Genomic_DNA"/>
</dbReference>
<dbReference type="InterPro" id="IPR050189">
    <property type="entry name" value="MFS_Efflux_Transporters"/>
</dbReference>
<evidence type="ECO:0000313" key="8">
    <source>
        <dbReference type="EMBL" id="GGJ87686.1"/>
    </source>
</evidence>
<sequence>MRINPPLVALSIGAFGIGVTEFAPMGMLPGIAADLDVSIPTAGLLVSAYAFGVLIGAPLMTLATTRVPRRHLLVGLMAIFTLGNLLSALAADYATLLMARVVTSLNHGAFFGIGSVVAASVVPPDKRAGAVAAMFMGLTIATIGGVPLATWFGETFGWRTAFWGITVLGAMAMASLWWALPDIAAPKGDGMMAEIRVLGRGPVLAALALTVVGSSAMFTVFTYIAPILREATGASTTFVTAMLVLFGVGLTLGNIWGGKGADRSVDRTLVVSLGVLIAVLIAFAFLMRWPLSAAIAILIWGAASFALVPPLQTRVMEAAKDAPNLASAVNIGAFNFGNAIGAVLGGAVINAGLGYPAISLAGAAMAAVGLVMVLAMIQRSKRAVPAACCAIAD</sequence>
<dbReference type="InterPro" id="IPR020846">
    <property type="entry name" value="MFS_dom"/>
</dbReference>
<feature type="transmembrane region" description="Helical" evidence="6">
    <location>
        <begin position="38"/>
        <end position="60"/>
    </location>
</feature>
<accession>A0A917PQW8</accession>
<dbReference type="InterPro" id="IPR036259">
    <property type="entry name" value="MFS_trans_sf"/>
</dbReference>
<keyword evidence="4 6" id="KW-1133">Transmembrane helix</keyword>
<dbReference type="PANTHER" id="PTHR43124">
    <property type="entry name" value="PURINE EFFLUX PUMP PBUE"/>
    <property type="match status" value="1"/>
</dbReference>
<evidence type="ECO:0000256" key="3">
    <source>
        <dbReference type="ARBA" id="ARBA00022692"/>
    </source>
</evidence>
<keyword evidence="5 6" id="KW-0472">Membrane</keyword>
<keyword evidence="2" id="KW-1003">Cell membrane</keyword>
<organism evidence="8 9">
    <name type="scientific">Pseudomonas matsuisoli</name>
    <dbReference type="NCBI Taxonomy" id="1515666"/>
    <lineage>
        <taxon>Bacteria</taxon>
        <taxon>Pseudomonadati</taxon>
        <taxon>Pseudomonadota</taxon>
        <taxon>Gammaproteobacteria</taxon>
        <taxon>Pseudomonadales</taxon>
        <taxon>Pseudomonadaceae</taxon>
        <taxon>Pseudomonas</taxon>
    </lineage>
</organism>
<feature type="transmembrane region" description="Helical" evidence="6">
    <location>
        <begin position="269"/>
        <end position="287"/>
    </location>
</feature>
<dbReference type="CDD" id="cd17324">
    <property type="entry name" value="MFS_NepI_like"/>
    <property type="match status" value="1"/>
</dbReference>
<name>A0A917PQW8_9PSED</name>
<dbReference type="Pfam" id="PF07690">
    <property type="entry name" value="MFS_1"/>
    <property type="match status" value="1"/>
</dbReference>
<feature type="transmembrane region" description="Helical" evidence="6">
    <location>
        <begin position="129"/>
        <end position="149"/>
    </location>
</feature>
<evidence type="ECO:0000256" key="6">
    <source>
        <dbReference type="SAM" id="Phobius"/>
    </source>
</evidence>
<evidence type="ECO:0000313" key="9">
    <source>
        <dbReference type="Proteomes" id="UP000635983"/>
    </source>
</evidence>
<dbReference type="PANTHER" id="PTHR43124:SF8">
    <property type="entry name" value="INNER MEMBRANE TRANSPORT PROTEIN YDHP"/>
    <property type="match status" value="1"/>
</dbReference>
<dbReference type="RefSeq" id="WP_188982213.1">
    <property type="nucleotide sequence ID" value="NZ_BMPO01000002.1"/>
</dbReference>
<feature type="transmembrane region" description="Helical" evidence="6">
    <location>
        <begin position="161"/>
        <end position="180"/>
    </location>
</feature>
<evidence type="ECO:0000256" key="1">
    <source>
        <dbReference type="ARBA" id="ARBA00004651"/>
    </source>
</evidence>
<gene>
    <name evidence="8" type="ORF">GCM10009304_11810</name>
</gene>
<feature type="transmembrane region" description="Helical" evidence="6">
    <location>
        <begin position="201"/>
        <end position="225"/>
    </location>
</feature>
<feature type="transmembrane region" description="Helical" evidence="6">
    <location>
        <begin position="293"/>
        <end position="313"/>
    </location>
</feature>
<feature type="transmembrane region" description="Helical" evidence="6">
    <location>
        <begin position="72"/>
        <end position="91"/>
    </location>
</feature>
<dbReference type="GO" id="GO:0005886">
    <property type="term" value="C:plasma membrane"/>
    <property type="evidence" value="ECO:0007669"/>
    <property type="project" value="UniProtKB-SubCell"/>
</dbReference>
<feature type="transmembrane region" description="Helical" evidence="6">
    <location>
        <begin position="355"/>
        <end position="377"/>
    </location>
</feature>
<evidence type="ECO:0000256" key="4">
    <source>
        <dbReference type="ARBA" id="ARBA00022989"/>
    </source>
</evidence>
<reference evidence="8" key="1">
    <citation type="journal article" date="2014" name="Int. J. Syst. Evol. Microbiol.">
        <title>Complete genome sequence of Corynebacterium casei LMG S-19264T (=DSM 44701T), isolated from a smear-ripened cheese.</title>
        <authorList>
            <consortium name="US DOE Joint Genome Institute (JGI-PGF)"/>
            <person name="Walter F."/>
            <person name="Albersmeier A."/>
            <person name="Kalinowski J."/>
            <person name="Ruckert C."/>
        </authorList>
    </citation>
    <scope>NUCLEOTIDE SEQUENCE</scope>
    <source>
        <strain evidence="8">JCM 30078</strain>
    </source>
</reference>
<evidence type="ECO:0000259" key="7">
    <source>
        <dbReference type="PROSITE" id="PS50850"/>
    </source>
</evidence>
<reference evidence="8" key="2">
    <citation type="submission" date="2020-09" db="EMBL/GenBank/DDBJ databases">
        <authorList>
            <person name="Sun Q."/>
            <person name="Ohkuma M."/>
        </authorList>
    </citation>
    <scope>NUCLEOTIDE SEQUENCE</scope>
    <source>
        <strain evidence="8">JCM 30078</strain>
    </source>
</reference>
<dbReference type="GO" id="GO:0022857">
    <property type="term" value="F:transmembrane transporter activity"/>
    <property type="evidence" value="ECO:0007669"/>
    <property type="project" value="InterPro"/>
</dbReference>
<feature type="transmembrane region" description="Helical" evidence="6">
    <location>
        <begin position="325"/>
        <end position="349"/>
    </location>
</feature>
<comment type="subcellular location">
    <subcellularLocation>
        <location evidence="1">Cell membrane</location>
        <topology evidence="1">Multi-pass membrane protein</topology>
    </subcellularLocation>
</comment>
<feature type="domain" description="Major facilitator superfamily (MFS) profile" evidence="7">
    <location>
        <begin position="6"/>
        <end position="381"/>
    </location>
</feature>